<dbReference type="Pfam" id="PF01520">
    <property type="entry name" value="Amidase_3"/>
    <property type="match status" value="1"/>
</dbReference>
<proteinExistence type="predicted"/>
<evidence type="ECO:0000256" key="4">
    <source>
        <dbReference type="SAM" id="SignalP"/>
    </source>
</evidence>
<dbReference type="FunFam" id="3.40.630.40:FF:000005">
    <property type="entry name" value="N-acetylmuramoyl-L-alanine amidase (AmiA)"/>
    <property type="match status" value="1"/>
</dbReference>
<feature type="signal peptide" evidence="4">
    <location>
        <begin position="1"/>
        <end position="18"/>
    </location>
</feature>
<gene>
    <name evidence="6" type="ORF">GCM10017083_29960</name>
</gene>
<evidence type="ECO:0000256" key="2">
    <source>
        <dbReference type="ARBA" id="ARBA00011901"/>
    </source>
</evidence>
<dbReference type="PANTHER" id="PTHR30404:SF0">
    <property type="entry name" value="N-ACETYLMURAMOYL-L-ALANINE AMIDASE AMIC"/>
    <property type="match status" value="1"/>
</dbReference>
<dbReference type="InterPro" id="IPR002508">
    <property type="entry name" value="MurNAc-LAA_cat"/>
</dbReference>
<dbReference type="AlphaFoldDB" id="A0A918XSX3"/>
<dbReference type="EMBL" id="BMZS01000006">
    <property type="protein sequence ID" value="GHD53361.1"/>
    <property type="molecule type" value="Genomic_DNA"/>
</dbReference>
<dbReference type="GO" id="GO:0030288">
    <property type="term" value="C:outer membrane-bounded periplasmic space"/>
    <property type="evidence" value="ECO:0007669"/>
    <property type="project" value="TreeGrafter"/>
</dbReference>
<dbReference type="SUPFAM" id="SSF53187">
    <property type="entry name" value="Zn-dependent exopeptidases"/>
    <property type="match status" value="1"/>
</dbReference>
<name>A0A918XSX3_9PROT</name>
<sequence>MAAVGRFLAVFAVAVAIAAGTLAVGAHGSAARAEPGVTDLRVGVHPDKIRFVLDLSERLDYFIFQLPDPYRIVVDLPQVDFALPDGGHSRRVGAITGWRYGLFEPGTSRVVIDAAAPLAVKSSFILPPSGRNRHRLVVDLVPTDREAFLTASNESVAKRVALRAPSIEAPAQGPASARSADPRKVIVIDPGHGGVDPGALGRGDYEKNIVLATARTLARRLEETGRYKVVMTRDRDVFIRLRDRIAIARRAGADLFMSLHADSIDDKSLRGLSVYTLSETASDDEAAALAASENKVDIIAGIDLSDQAPEVTDILIDLAQRRTKNLSARLAAYVVEEMGHVTPLLRRPHRFAGFAVLKAPDVPAVLVELGFLSNPIDYKNLSSAAYRDRIAEGLARSIDDYFQGIQAAFR</sequence>
<dbReference type="Gene3D" id="2.60.40.3500">
    <property type="match status" value="1"/>
</dbReference>
<evidence type="ECO:0000259" key="5">
    <source>
        <dbReference type="SMART" id="SM00646"/>
    </source>
</evidence>
<dbReference type="SMART" id="SM00646">
    <property type="entry name" value="Ami_3"/>
    <property type="match status" value="1"/>
</dbReference>
<reference evidence="6" key="1">
    <citation type="journal article" date="2014" name="Int. J. Syst. Evol. Microbiol.">
        <title>Complete genome sequence of Corynebacterium casei LMG S-19264T (=DSM 44701T), isolated from a smear-ripened cheese.</title>
        <authorList>
            <consortium name="US DOE Joint Genome Institute (JGI-PGF)"/>
            <person name="Walter F."/>
            <person name="Albersmeier A."/>
            <person name="Kalinowski J."/>
            <person name="Ruckert C."/>
        </authorList>
    </citation>
    <scope>NUCLEOTIDE SEQUENCE</scope>
    <source>
        <strain evidence="6">KCTC 42651</strain>
    </source>
</reference>
<dbReference type="GO" id="GO:0009253">
    <property type="term" value="P:peptidoglycan catabolic process"/>
    <property type="evidence" value="ECO:0007669"/>
    <property type="project" value="InterPro"/>
</dbReference>
<evidence type="ECO:0000313" key="6">
    <source>
        <dbReference type="EMBL" id="GHD53361.1"/>
    </source>
</evidence>
<dbReference type="Proteomes" id="UP000630353">
    <property type="component" value="Unassembled WGS sequence"/>
</dbReference>
<accession>A0A918XSX3</accession>
<dbReference type="Gene3D" id="3.40.630.40">
    <property type="entry name" value="Zn-dependent exopeptidases"/>
    <property type="match status" value="1"/>
</dbReference>
<comment type="caution">
    <text evidence="6">The sequence shown here is derived from an EMBL/GenBank/DDBJ whole genome shotgun (WGS) entry which is preliminary data.</text>
</comment>
<protein>
    <recommendedName>
        <fullName evidence="2">N-acetylmuramoyl-L-alanine amidase</fullName>
        <ecNumber evidence="2">3.5.1.28</ecNumber>
    </recommendedName>
</protein>
<dbReference type="PANTHER" id="PTHR30404">
    <property type="entry name" value="N-ACETYLMURAMOYL-L-ALANINE AMIDASE"/>
    <property type="match status" value="1"/>
</dbReference>
<reference evidence="6" key="2">
    <citation type="submission" date="2020-09" db="EMBL/GenBank/DDBJ databases">
        <authorList>
            <person name="Sun Q."/>
            <person name="Kim S."/>
        </authorList>
    </citation>
    <scope>NUCLEOTIDE SEQUENCE</scope>
    <source>
        <strain evidence="6">KCTC 42651</strain>
    </source>
</reference>
<evidence type="ECO:0000256" key="1">
    <source>
        <dbReference type="ARBA" id="ARBA00001561"/>
    </source>
</evidence>
<dbReference type="InterPro" id="IPR050695">
    <property type="entry name" value="N-acetylmuramoyl_amidase_3"/>
</dbReference>
<organism evidence="6 7">
    <name type="scientific">Thalassobaculum fulvum</name>
    <dbReference type="NCBI Taxonomy" id="1633335"/>
    <lineage>
        <taxon>Bacteria</taxon>
        <taxon>Pseudomonadati</taxon>
        <taxon>Pseudomonadota</taxon>
        <taxon>Alphaproteobacteria</taxon>
        <taxon>Rhodospirillales</taxon>
        <taxon>Thalassobaculaceae</taxon>
        <taxon>Thalassobaculum</taxon>
    </lineage>
</organism>
<evidence type="ECO:0000256" key="3">
    <source>
        <dbReference type="ARBA" id="ARBA00022801"/>
    </source>
</evidence>
<feature type="chain" id="PRO_5037043241" description="N-acetylmuramoyl-L-alanine amidase" evidence="4">
    <location>
        <begin position="19"/>
        <end position="410"/>
    </location>
</feature>
<dbReference type="InterPro" id="IPR021731">
    <property type="entry name" value="AMIN_dom"/>
</dbReference>
<dbReference type="GO" id="GO:0008745">
    <property type="term" value="F:N-acetylmuramoyl-L-alanine amidase activity"/>
    <property type="evidence" value="ECO:0007669"/>
    <property type="project" value="UniProtKB-EC"/>
</dbReference>
<feature type="domain" description="MurNAc-LAA" evidence="5">
    <location>
        <begin position="245"/>
        <end position="399"/>
    </location>
</feature>
<dbReference type="EC" id="3.5.1.28" evidence="2"/>
<evidence type="ECO:0000313" key="7">
    <source>
        <dbReference type="Proteomes" id="UP000630353"/>
    </source>
</evidence>
<keyword evidence="4" id="KW-0732">Signal</keyword>
<dbReference type="Pfam" id="PF11741">
    <property type="entry name" value="AMIN"/>
    <property type="match status" value="1"/>
</dbReference>
<dbReference type="RefSeq" id="WP_189990965.1">
    <property type="nucleotide sequence ID" value="NZ_BMZS01000006.1"/>
</dbReference>
<dbReference type="CDD" id="cd02696">
    <property type="entry name" value="MurNAc-LAA"/>
    <property type="match status" value="1"/>
</dbReference>
<keyword evidence="3" id="KW-0378">Hydrolase</keyword>
<keyword evidence="7" id="KW-1185">Reference proteome</keyword>
<comment type="catalytic activity">
    <reaction evidence="1">
        <text>Hydrolyzes the link between N-acetylmuramoyl residues and L-amino acid residues in certain cell-wall glycopeptides.</text>
        <dbReference type="EC" id="3.5.1.28"/>
    </reaction>
</comment>